<proteinExistence type="predicted"/>
<dbReference type="AlphaFoldDB" id="A0A0R3UFR8"/>
<dbReference type="WBParaSite" id="MCU_001170-RA">
    <property type="protein sequence ID" value="MCU_001170-RA"/>
    <property type="gene ID" value="MCU_001170"/>
</dbReference>
<keyword evidence="2" id="KW-1185">Reference proteome</keyword>
<dbReference type="Proteomes" id="UP000267029">
    <property type="component" value="Unassembled WGS sequence"/>
</dbReference>
<dbReference type="EMBL" id="UXSR01005227">
    <property type="protein sequence ID" value="VDD79984.1"/>
    <property type="molecule type" value="Genomic_DNA"/>
</dbReference>
<organism evidence="3">
    <name type="scientific">Mesocestoides corti</name>
    <name type="common">Flatworm</name>
    <dbReference type="NCBI Taxonomy" id="53468"/>
    <lineage>
        <taxon>Eukaryota</taxon>
        <taxon>Metazoa</taxon>
        <taxon>Spiralia</taxon>
        <taxon>Lophotrochozoa</taxon>
        <taxon>Platyhelminthes</taxon>
        <taxon>Cestoda</taxon>
        <taxon>Eucestoda</taxon>
        <taxon>Cyclophyllidea</taxon>
        <taxon>Mesocestoididae</taxon>
        <taxon>Mesocestoides</taxon>
    </lineage>
</organism>
<name>A0A0R3UFR8_MESCO</name>
<reference evidence="1 2" key="1">
    <citation type="submission" date="2018-10" db="EMBL/GenBank/DDBJ databases">
        <authorList>
            <consortium name="Pathogen Informatics"/>
        </authorList>
    </citation>
    <scope>NUCLEOTIDE SEQUENCE [LARGE SCALE GENOMIC DNA]</scope>
</reference>
<evidence type="ECO:0000313" key="3">
    <source>
        <dbReference type="WBParaSite" id="MCU_001170-RA"/>
    </source>
</evidence>
<sequence length="106" mass="11791">MIGSGPTRFSDRYPWKQYRDTHLHTETAIRHLEFSQGVCDEISATDPGHPDEWDELTHLASENGESQFVFQLLQLTGGYMGDPGLWTFGRVQSAAPASIIVTVPVS</sequence>
<protein>
    <submittedName>
        <fullName evidence="3">DUF3459 domain-containing protein</fullName>
    </submittedName>
</protein>
<gene>
    <name evidence="1" type="ORF">MCOS_LOCUS5987</name>
</gene>
<evidence type="ECO:0000313" key="1">
    <source>
        <dbReference type="EMBL" id="VDD79984.1"/>
    </source>
</evidence>
<accession>A0A0R3UFR8</accession>
<reference evidence="3" key="2">
    <citation type="submission" date="2019-11" db="UniProtKB">
        <authorList>
            <consortium name="WormBaseParasite"/>
        </authorList>
    </citation>
    <scope>IDENTIFICATION</scope>
</reference>
<evidence type="ECO:0000313" key="2">
    <source>
        <dbReference type="Proteomes" id="UP000267029"/>
    </source>
</evidence>